<comment type="caution">
    <text evidence="2">The sequence shown here is derived from an EMBL/GenBank/DDBJ whole genome shotgun (WGS) entry which is preliminary data.</text>
</comment>
<keyword evidence="3" id="KW-1185">Reference proteome</keyword>
<dbReference type="Gene3D" id="1.10.287.1700">
    <property type="match status" value="1"/>
</dbReference>
<accession>A0ABX1ECH4</accession>
<evidence type="ECO:0000256" key="1">
    <source>
        <dbReference type="SAM" id="MobiDB-lite"/>
    </source>
</evidence>
<evidence type="ECO:0000313" key="3">
    <source>
        <dbReference type="Proteomes" id="UP000787635"/>
    </source>
</evidence>
<dbReference type="Proteomes" id="UP000787635">
    <property type="component" value="Unassembled WGS sequence"/>
</dbReference>
<evidence type="ECO:0008006" key="4">
    <source>
        <dbReference type="Google" id="ProtNLM"/>
    </source>
</evidence>
<sequence length="139" mass="14380">MKGDPLAALMRLRGLQVAAARRDLADRQAGAQAAVGRAEAAVAVLAQETQGEVAFLADSLAAWLPGARAARERAAGEARLAGQAVEAARAALVASRAQERAVEWLMESRAAAARQKVARGQQAALDETAQQRAGRGKGS</sequence>
<organism evidence="2 3">
    <name type="scientific">Falsiroseomonas selenitidurans</name>
    <dbReference type="NCBI Taxonomy" id="2716335"/>
    <lineage>
        <taxon>Bacteria</taxon>
        <taxon>Pseudomonadati</taxon>
        <taxon>Pseudomonadota</taxon>
        <taxon>Alphaproteobacteria</taxon>
        <taxon>Acetobacterales</taxon>
        <taxon>Roseomonadaceae</taxon>
        <taxon>Falsiroseomonas</taxon>
    </lineage>
</organism>
<gene>
    <name evidence="2" type="ORF">HEQ75_27030</name>
</gene>
<proteinExistence type="predicted"/>
<dbReference type="EMBL" id="JAAVNE010000095">
    <property type="protein sequence ID" value="NKC34536.1"/>
    <property type="molecule type" value="Genomic_DNA"/>
</dbReference>
<evidence type="ECO:0000313" key="2">
    <source>
        <dbReference type="EMBL" id="NKC34536.1"/>
    </source>
</evidence>
<reference evidence="2 3" key="1">
    <citation type="submission" date="2020-03" db="EMBL/GenBank/DDBJ databases">
        <title>Roseomonas selenitidurans sp. nov. isolated from urban soil.</title>
        <authorList>
            <person name="Liu H."/>
        </authorList>
    </citation>
    <scope>NUCLEOTIDE SEQUENCE [LARGE SCALE GENOMIC DNA]</scope>
    <source>
        <strain evidence="2 3">BU-1</strain>
    </source>
</reference>
<protein>
    <recommendedName>
        <fullName evidence="4">Flagellar FliJ protein</fullName>
    </recommendedName>
</protein>
<name>A0ABX1ECH4_9PROT</name>
<dbReference type="InterPro" id="IPR053716">
    <property type="entry name" value="Flag_assembly_chemotaxis_eff"/>
</dbReference>
<dbReference type="RefSeq" id="WP_168035238.1">
    <property type="nucleotide sequence ID" value="NZ_JAAVNE010000095.1"/>
</dbReference>
<feature type="region of interest" description="Disordered" evidence="1">
    <location>
        <begin position="119"/>
        <end position="139"/>
    </location>
</feature>